<dbReference type="EC" id="2.1.1.85" evidence="7"/>
<dbReference type="SUPFAM" id="SSF81822">
    <property type="entry name" value="RuBisCo LSMT C-terminal, substrate-binding domain"/>
    <property type="match status" value="1"/>
</dbReference>
<dbReference type="Gene3D" id="3.90.1410.10">
    <property type="entry name" value="set domain protein methyltransferase, domain 1"/>
    <property type="match status" value="1"/>
</dbReference>
<name>A0A2P6NQF9_9EUKA</name>
<keyword evidence="4 7" id="KW-0808">Transferase</keyword>
<evidence type="ECO:0000256" key="1">
    <source>
        <dbReference type="ARBA" id="ARBA00004496"/>
    </source>
</evidence>
<evidence type="ECO:0000256" key="7">
    <source>
        <dbReference type="PROSITE-ProRule" id="PRU00898"/>
    </source>
</evidence>
<dbReference type="InterPro" id="IPR015353">
    <property type="entry name" value="Rubisco_LSMT_subst-bd"/>
</dbReference>
<dbReference type="InterPro" id="IPR050600">
    <property type="entry name" value="SETD3_SETD6_MTase"/>
</dbReference>
<evidence type="ECO:0000256" key="6">
    <source>
        <dbReference type="ARBA" id="ARBA00023203"/>
    </source>
</evidence>
<evidence type="ECO:0000256" key="3">
    <source>
        <dbReference type="ARBA" id="ARBA00022603"/>
    </source>
</evidence>
<dbReference type="GO" id="GO:0032259">
    <property type="term" value="P:methylation"/>
    <property type="evidence" value="ECO:0007669"/>
    <property type="project" value="UniProtKB-KW"/>
</dbReference>
<dbReference type="InterPro" id="IPR001214">
    <property type="entry name" value="SET_dom"/>
</dbReference>
<reference evidence="9 10" key="1">
    <citation type="journal article" date="2018" name="Genome Biol. Evol.">
        <title>Multiple Roots of Fruiting Body Formation in Amoebozoa.</title>
        <authorList>
            <person name="Hillmann F."/>
            <person name="Forbes G."/>
            <person name="Novohradska S."/>
            <person name="Ferling I."/>
            <person name="Riege K."/>
            <person name="Groth M."/>
            <person name="Westermann M."/>
            <person name="Marz M."/>
            <person name="Spaller T."/>
            <person name="Winckler T."/>
            <person name="Schaap P."/>
            <person name="Glockner G."/>
        </authorList>
    </citation>
    <scope>NUCLEOTIDE SEQUENCE [LARGE SCALE GENOMIC DNA]</scope>
    <source>
        <strain evidence="9 10">Jena</strain>
    </source>
</reference>
<dbReference type="PROSITE" id="PS51565">
    <property type="entry name" value="SAM_MT85_SETD3"/>
    <property type="match status" value="1"/>
</dbReference>
<evidence type="ECO:0000256" key="2">
    <source>
        <dbReference type="ARBA" id="ARBA00022490"/>
    </source>
</evidence>
<dbReference type="Proteomes" id="UP000241769">
    <property type="component" value="Unassembled WGS sequence"/>
</dbReference>
<keyword evidence="6" id="KW-0009">Actin-binding</keyword>
<dbReference type="InParanoid" id="A0A2P6NQF9"/>
<organism evidence="9 10">
    <name type="scientific">Planoprotostelium fungivorum</name>
    <dbReference type="NCBI Taxonomy" id="1890364"/>
    <lineage>
        <taxon>Eukaryota</taxon>
        <taxon>Amoebozoa</taxon>
        <taxon>Evosea</taxon>
        <taxon>Variosea</taxon>
        <taxon>Cavosteliida</taxon>
        <taxon>Cavosteliaceae</taxon>
        <taxon>Planoprotostelium</taxon>
    </lineage>
</organism>
<dbReference type="GO" id="GO:0005737">
    <property type="term" value="C:cytoplasm"/>
    <property type="evidence" value="ECO:0007669"/>
    <property type="project" value="UniProtKB-SubCell"/>
</dbReference>
<dbReference type="AlphaFoldDB" id="A0A2P6NQF9"/>
<dbReference type="GO" id="GO:0018064">
    <property type="term" value="F:protein-L-histidine N-tele-methyltransferase activity"/>
    <property type="evidence" value="ECO:0007669"/>
    <property type="project" value="UniProtKB-EC"/>
</dbReference>
<gene>
    <name evidence="9" type="ORF">PROFUN_05709</name>
</gene>
<accession>A0A2P6NQF9</accession>
<comment type="caution">
    <text evidence="9">The sequence shown here is derived from an EMBL/GenBank/DDBJ whole genome shotgun (WGS) entry which is preliminary data.</text>
</comment>
<dbReference type="InterPro" id="IPR036464">
    <property type="entry name" value="Rubisco_LSMT_subst-bd_sf"/>
</dbReference>
<dbReference type="EMBL" id="MDYQ01000034">
    <property type="protein sequence ID" value="PRP86193.1"/>
    <property type="molecule type" value="Genomic_DNA"/>
</dbReference>
<keyword evidence="10" id="KW-1185">Reference proteome</keyword>
<dbReference type="CDD" id="cd10527">
    <property type="entry name" value="SET_LSMT"/>
    <property type="match status" value="1"/>
</dbReference>
<dbReference type="Pfam" id="PF09273">
    <property type="entry name" value="Rubis-subs-bind"/>
    <property type="match status" value="1"/>
</dbReference>
<dbReference type="InterPro" id="IPR025785">
    <property type="entry name" value="SETD3"/>
</dbReference>
<keyword evidence="3 7" id="KW-0489">Methyltransferase</keyword>
<dbReference type="Gene3D" id="3.90.1420.10">
    <property type="entry name" value="Rubisco LSMT, substrate-binding domain"/>
    <property type="match status" value="1"/>
</dbReference>
<dbReference type="Pfam" id="PF00856">
    <property type="entry name" value="SET"/>
    <property type="match status" value="1"/>
</dbReference>
<dbReference type="SUPFAM" id="SSF82199">
    <property type="entry name" value="SET domain"/>
    <property type="match status" value="1"/>
</dbReference>
<evidence type="ECO:0000313" key="9">
    <source>
        <dbReference type="EMBL" id="PRP86193.1"/>
    </source>
</evidence>
<keyword evidence="5 7" id="KW-0949">S-adenosyl-L-methionine</keyword>
<protein>
    <recommendedName>
        <fullName evidence="7">protein-histidine N-methyltransferase</fullName>
        <ecNumber evidence="7">2.1.1.85</ecNumber>
    </recommendedName>
</protein>
<comment type="catalytic activity">
    <reaction evidence="7">
        <text>L-histidyl-[protein] + S-adenosyl-L-methionine = N(tele)-methyl-L-histidyl-[protein] + S-adenosyl-L-homocysteine + H(+)</text>
        <dbReference type="Rhea" id="RHEA:19369"/>
        <dbReference type="Rhea" id="RHEA-COMP:9745"/>
        <dbReference type="Rhea" id="RHEA-COMP:11600"/>
        <dbReference type="ChEBI" id="CHEBI:15378"/>
        <dbReference type="ChEBI" id="CHEBI:16367"/>
        <dbReference type="ChEBI" id="CHEBI:29979"/>
        <dbReference type="ChEBI" id="CHEBI:57856"/>
        <dbReference type="ChEBI" id="CHEBI:59789"/>
        <dbReference type="EC" id="2.1.1.85"/>
    </reaction>
</comment>
<evidence type="ECO:0000313" key="10">
    <source>
        <dbReference type="Proteomes" id="UP000241769"/>
    </source>
</evidence>
<feature type="domain" description="SET" evidence="8">
    <location>
        <begin position="16"/>
        <end position="240"/>
    </location>
</feature>
<dbReference type="GO" id="GO:0016279">
    <property type="term" value="F:protein-lysine N-methyltransferase activity"/>
    <property type="evidence" value="ECO:0007669"/>
    <property type="project" value="TreeGrafter"/>
</dbReference>
<comment type="similarity">
    <text evidence="7">Belongs to the class V-like SAM-binding methyltransferase superfamily. SETD3 actin-histidine methyltransferase family.</text>
</comment>
<dbReference type="PANTHER" id="PTHR13271">
    <property type="entry name" value="UNCHARACTERIZED PUTATIVE METHYLTRANSFERASE"/>
    <property type="match status" value="1"/>
</dbReference>
<dbReference type="PROSITE" id="PS50280">
    <property type="entry name" value="SET"/>
    <property type="match status" value="1"/>
</dbReference>
<dbReference type="GO" id="GO:0003779">
    <property type="term" value="F:actin binding"/>
    <property type="evidence" value="ECO:0007669"/>
    <property type="project" value="UniProtKB-KW"/>
</dbReference>
<evidence type="ECO:0000256" key="4">
    <source>
        <dbReference type="ARBA" id="ARBA00022679"/>
    </source>
</evidence>
<dbReference type="STRING" id="1890364.A0A2P6NQF9"/>
<proteinExistence type="inferred from homology"/>
<dbReference type="InterPro" id="IPR046341">
    <property type="entry name" value="SET_dom_sf"/>
</dbReference>
<evidence type="ECO:0000256" key="5">
    <source>
        <dbReference type="ARBA" id="ARBA00022691"/>
    </source>
</evidence>
<keyword evidence="2" id="KW-0963">Cytoplasm</keyword>
<comment type="subcellular location">
    <subcellularLocation>
        <location evidence="1">Cytoplasm</location>
    </subcellularLocation>
</comment>
<dbReference type="OrthoDB" id="441812at2759"/>
<sequence>MEAFKGWLDRNIVQHSHVTVEEFAGTGRGMKATKNISNGDTIFSVPRKLFLSVSSSSESLQKVSWHELVSTQLEQIFQTEQISTDESLVILLLHEKSKADSLWKEYFPTLPTQYTNTVCWNDEQVEELRGSNLYHLTLRLKQQVREDFAILMEKTTRWKNDLGFEMTFENYLWALCTVWSRSFDLNMNGQTVRVLVPFADLFNHQPLVRTRHQYDEATDSITCISQESFSQGQQVFFNYGAFPNMKLLRVYGFVIERNPFDLVDLYCPMSPYAPLFEQKTQLLSTMGVSNDTAFGLQSGRLNETLLRTLRIQRIESLSQIIDCMDATKDSILSKDNEDSVITSLMEGLNAMLSAYPTTLESDLRADKLKLSYEERSALVLRTSEKLTIKNHLALLAEKKKAL</sequence>
<evidence type="ECO:0000259" key="8">
    <source>
        <dbReference type="PROSITE" id="PS50280"/>
    </source>
</evidence>